<evidence type="ECO:0000256" key="1">
    <source>
        <dbReference type="SAM" id="MobiDB-lite"/>
    </source>
</evidence>
<feature type="compositionally biased region" description="Low complexity" evidence="1">
    <location>
        <begin position="337"/>
        <end position="360"/>
    </location>
</feature>
<evidence type="ECO:0008006" key="4">
    <source>
        <dbReference type="Google" id="ProtNLM"/>
    </source>
</evidence>
<name>A0ABV4TJB2_9FLAO</name>
<feature type="compositionally biased region" description="Polar residues" evidence="1">
    <location>
        <begin position="249"/>
        <end position="278"/>
    </location>
</feature>
<keyword evidence="3" id="KW-1185">Reference proteome</keyword>
<protein>
    <recommendedName>
        <fullName evidence="4">DUF3300 domain-containing protein</fullName>
    </recommendedName>
</protein>
<organism evidence="2 3">
    <name type="scientific">Flavobacterium magnesitis</name>
    <dbReference type="NCBI Taxonomy" id="3138077"/>
    <lineage>
        <taxon>Bacteria</taxon>
        <taxon>Pseudomonadati</taxon>
        <taxon>Bacteroidota</taxon>
        <taxon>Flavobacteriia</taxon>
        <taxon>Flavobacteriales</taxon>
        <taxon>Flavobacteriaceae</taxon>
        <taxon>Flavobacterium</taxon>
    </lineage>
</organism>
<comment type="caution">
    <text evidence="2">The sequence shown here is derived from an EMBL/GenBank/DDBJ whole genome shotgun (WGS) entry which is preliminary data.</text>
</comment>
<sequence length="434" mass="50796">MKNKIIFLSIIVSFFIIETEAQNNTRVNAMNNEISDNLDLRAVASIFGDSKNLEDFERRLNDPEIQISNLDLNNDNEVDYLRVIETVEHNTHVVVIQSVLDRDVYQDVATIDIERNNNSVQVQFIGNEYMYGPNYIYEPVYYSTPLIYTSFWASNYRPYVSNWYWNYYPSYYYAWNPYPIYRYRNNIHLSLNFNNRYNYVNYRRSNLAVSIYNTRRTNAYERRYPNNAFSKRYSNYSNRYELDQKRGTRYSSINRNSTGRQYSTTSTRRGTQRDYSANRNTSSRVSTTPRTTSREYTENKSNNSRANTPSRNYNQNNATNSRGNSTPSRTTSREYNKSNTNSSRENTSSRTTSRASNPNNVQSSGPKATQQAPARTYTPRQESSTQRAQSTRQNTPSRGAISRPSTPTQRVESPKNNSNRQENNNSSRNNNRRI</sequence>
<dbReference type="EMBL" id="JBCFQK010000007">
    <property type="protein sequence ID" value="MFA9194123.1"/>
    <property type="molecule type" value="Genomic_DNA"/>
</dbReference>
<feature type="region of interest" description="Disordered" evidence="1">
    <location>
        <begin position="240"/>
        <end position="434"/>
    </location>
</feature>
<evidence type="ECO:0000313" key="3">
    <source>
        <dbReference type="Proteomes" id="UP001574170"/>
    </source>
</evidence>
<feature type="compositionally biased region" description="Polar residues" evidence="1">
    <location>
        <begin position="361"/>
        <end position="415"/>
    </location>
</feature>
<feature type="compositionally biased region" description="Low complexity" evidence="1">
    <location>
        <begin position="279"/>
        <end position="291"/>
    </location>
</feature>
<reference evidence="2 3" key="1">
    <citation type="submission" date="2024-04" db="EMBL/GenBank/DDBJ databases">
        <title>New Clade of Flavobacterium.</title>
        <authorList>
            <person name="Matos L."/>
            <person name="Proenca D.N."/>
            <person name="Fransisco R.M."/>
            <person name="Chung A.P."/>
            <person name="Maccario L."/>
            <person name="Sorensen S.J."/>
            <person name="Morais P.V."/>
        </authorList>
    </citation>
    <scope>NUCLEOTIDE SEQUENCE [LARGE SCALE GENOMIC DNA]</scope>
    <source>
        <strain evidence="2 3">FBOR7N2.3</strain>
    </source>
</reference>
<dbReference type="RefSeq" id="WP_373391225.1">
    <property type="nucleotide sequence ID" value="NZ_JBCFQJ010000007.1"/>
</dbReference>
<feature type="compositionally biased region" description="Polar residues" evidence="1">
    <location>
        <begin position="299"/>
        <end position="330"/>
    </location>
</feature>
<feature type="compositionally biased region" description="Low complexity" evidence="1">
    <location>
        <begin position="416"/>
        <end position="434"/>
    </location>
</feature>
<gene>
    <name evidence="2" type="ORF">AAGV33_06870</name>
</gene>
<evidence type="ECO:0000313" key="2">
    <source>
        <dbReference type="EMBL" id="MFA9194123.1"/>
    </source>
</evidence>
<proteinExistence type="predicted"/>
<accession>A0ABV4TJB2</accession>
<dbReference type="Proteomes" id="UP001574170">
    <property type="component" value="Unassembled WGS sequence"/>
</dbReference>